<dbReference type="SUPFAM" id="SSF52833">
    <property type="entry name" value="Thioredoxin-like"/>
    <property type="match status" value="1"/>
</dbReference>
<proteinExistence type="predicted"/>
<dbReference type="Pfam" id="PF00085">
    <property type="entry name" value="Thioredoxin"/>
    <property type="match status" value="1"/>
</dbReference>
<name>A0A0E0FNU3_ORYNI</name>
<feature type="chain" id="PRO_5002359415" description="Thioredoxin domain-containing protein" evidence="1">
    <location>
        <begin position="24"/>
        <end position="269"/>
    </location>
</feature>
<evidence type="ECO:0000259" key="2">
    <source>
        <dbReference type="PROSITE" id="PS51352"/>
    </source>
</evidence>
<keyword evidence="1" id="KW-0732">Signal</keyword>
<feature type="signal peptide" evidence="1">
    <location>
        <begin position="1"/>
        <end position="23"/>
    </location>
</feature>
<reference evidence="3" key="2">
    <citation type="submission" date="2018-04" db="EMBL/GenBank/DDBJ databases">
        <title>OnivRS2 (Oryza nivara Reference Sequence Version 2).</title>
        <authorList>
            <person name="Zhang J."/>
            <person name="Kudrna D."/>
            <person name="Lee S."/>
            <person name="Talag J."/>
            <person name="Rajasekar S."/>
            <person name="Welchert J."/>
            <person name="Hsing Y.-I."/>
            <person name="Wing R.A."/>
        </authorList>
    </citation>
    <scope>NUCLEOTIDE SEQUENCE [LARGE SCALE GENOMIC DNA]</scope>
</reference>
<accession>A0A0E0FNU3</accession>
<feature type="domain" description="Thioredoxin" evidence="2">
    <location>
        <begin position="47"/>
        <end position="163"/>
    </location>
</feature>
<dbReference type="PROSITE" id="PS51352">
    <property type="entry name" value="THIOREDOXIN_2"/>
    <property type="match status" value="1"/>
</dbReference>
<protein>
    <recommendedName>
        <fullName evidence="2">Thioredoxin domain-containing protein</fullName>
    </recommendedName>
</protein>
<keyword evidence="4" id="KW-1185">Reference proteome</keyword>
<dbReference type="AlphaFoldDB" id="A0A0E0FNU3"/>
<dbReference type="EnsemblPlants" id="ONIVA01G23880.2">
    <property type="protein sequence ID" value="ONIVA01G23880.2"/>
    <property type="gene ID" value="ONIVA01G23880"/>
</dbReference>
<dbReference type="PANTHER" id="PTHR47126">
    <property type="entry name" value="5'-ADENYLYLSULFATE REDUCTASE-LIKE 7"/>
    <property type="match status" value="1"/>
</dbReference>
<dbReference type="InterPro" id="IPR044794">
    <property type="entry name" value="APRL5/7"/>
</dbReference>
<sequence length="269" mass="29650">MAARLLAPLLLLLLAPLPPPAAAAEPEEARCPREWLPPFVAAAAAALRPSCRASAERCPAEEINGEELVKELSGKEECTAVLFYASWCPFSQRMRPVFDDLSSMFPRIKHLAVEQTNAMPAVLSRYGVRSFPSILIACGPYAYWPVGSKELDSLVNVYTAVTGQEPIAYLGPRKWSAARTGSTQHVKLWKSSIIEALKRIWVQYFRHANLGILAKLTQLLECVPHAVDLRKIWSKCRLMGGAMNSRVWASSLASMSFGERSSPRAAVLD</sequence>
<dbReference type="Gene3D" id="3.40.30.10">
    <property type="entry name" value="Glutaredoxin"/>
    <property type="match status" value="1"/>
</dbReference>
<dbReference type="Gramene" id="ONIVA01G23880.2">
    <property type="protein sequence ID" value="ONIVA01G23880.2"/>
    <property type="gene ID" value="ONIVA01G23880"/>
</dbReference>
<dbReference type="InterPro" id="IPR036249">
    <property type="entry name" value="Thioredoxin-like_sf"/>
</dbReference>
<evidence type="ECO:0000256" key="1">
    <source>
        <dbReference type="SAM" id="SignalP"/>
    </source>
</evidence>
<dbReference type="OMA" id="AFCSIRC"/>
<dbReference type="PANTHER" id="PTHR47126:SF2">
    <property type="entry name" value="5'-ADENYLYLSULFATE REDUCTASE-LIKE 6"/>
    <property type="match status" value="1"/>
</dbReference>
<evidence type="ECO:0000313" key="4">
    <source>
        <dbReference type="Proteomes" id="UP000006591"/>
    </source>
</evidence>
<dbReference type="eggNOG" id="KOG2640">
    <property type="taxonomic scope" value="Eukaryota"/>
</dbReference>
<evidence type="ECO:0000313" key="3">
    <source>
        <dbReference type="EnsemblPlants" id="ONIVA01G23880.2"/>
    </source>
</evidence>
<organism evidence="3">
    <name type="scientific">Oryza nivara</name>
    <name type="common">Indian wild rice</name>
    <name type="synonym">Oryza sativa f. spontanea</name>
    <dbReference type="NCBI Taxonomy" id="4536"/>
    <lineage>
        <taxon>Eukaryota</taxon>
        <taxon>Viridiplantae</taxon>
        <taxon>Streptophyta</taxon>
        <taxon>Embryophyta</taxon>
        <taxon>Tracheophyta</taxon>
        <taxon>Spermatophyta</taxon>
        <taxon>Magnoliopsida</taxon>
        <taxon>Liliopsida</taxon>
        <taxon>Poales</taxon>
        <taxon>Poaceae</taxon>
        <taxon>BOP clade</taxon>
        <taxon>Oryzoideae</taxon>
        <taxon>Oryzeae</taxon>
        <taxon>Oryzinae</taxon>
        <taxon>Oryza</taxon>
    </lineage>
</organism>
<dbReference type="InterPro" id="IPR013766">
    <property type="entry name" value="Thioredoxin_domain"/>
</dbReference>
<dbReference type="Proteomes" id="UP000006591">
    <property type="component" value="Chromosome 1"/>
</dbReference>
<reference evidence="3" key="1">
    <citation type="submission" date="2015-04" db="UniProtKB">
        <authorList>
            <consortium name="EnsemblPlants"/>
        </authorList>
    </citation>
    <scope>IDENTIFICATION</scope>
    <source>
        <strain evidence="3">SL10</strain>
    </source>
</reference>